<evidence type="ECO:0000313" key="4">
    <source>
        <dbReference type="EMBL" id="AJR03732.1"/>
    </source>
</evidence>
<name>A0A0C5WBT1_9FLAO</name>
<dbReference type="PROSITE" id="PS00523">
    <property type="entry name" value="SULFATASE_1"/>
    <property type="match status" value="1"/>
</dbReference>
<dbReference type="OrthoDB" id="9789742at2"/>
<keyword evidence="5" id="KW-1185">Reference proteome</keyword>
<feature type="domain" description="Sulfatase N-terminal" evidence="3">
    <location>
        <begin position="31"/>
        <end position="321"/>
    </location>
</feature>
<gene>
    <name evidence="4" type="ORF">AW14_08955</name>
</gene>
<dbReference type="Pfam" id="PF00884">
    <property type="entry name" value="Sulfatase"/>
    <property type="match status" value="1"/>
</dbReference>
<sequence length="560" mass="64239">MKQLIYLLLVMVCLSCQSQVKKTEETPKKQPNILWIVTEDISPTLSFYGDKTAKTPHLDALAKESLIYDNAYSVVGVCAPSRSAIITGMYPTTLGTMHMRTGRDIQSWGTREYANKSDVLDLEGHSIIEYAAVIPDYVKGFPEYLRKAGYFTSNHQKTDYQFAIPVTVWSQNSNKAHWRNREKDQPFFSVFNFDVTHESKIWKNSDLPLTVNPDSVPLPPYYQDTKTARIDVARNYSNIELLDKQVGKLIAELKEDGLYDNTIIFFYSDHGGPLPRQKRDIHESGLHVPFMVKDLKGTTGRADRLISFVDLAPTILSLAGVTIPETIQGKAFMGESDTEPRDYVFGTSDRFDEITDRSRAIYDKQYVYVMNDFPEKTWYKDISYRLQIPMMKEMIALRDENKLNKVQSTWFQTKQSEELFDVKKDPHRLHNLADKPEYAVIKQRLHDALLSFRNTHPDLGMMPESQLIETMWPNYEQPVTANVTSKIKETSQGKQVTLSTKTKGASIAYILSDTPLKSIDFDSGWQVYNDPVLVQKGQYLYLMAQRIGFRESEITTLEIN</sequence>
<comment type="similarity">
    <text evidence="1">Belongs to the sulfatase family.</text>
</comment>
<dbReference type="AlphaFoldDB" id="A0A0C5WBT1"/>
<dbReference type="SUPFAM" id="SSF53649">
    <property type="entry name" value="Alkaline phosphatase-like"/>
    <property type="match status" value="1"/>
</dbReference>
<dbReference type="Proteomes" id="UP000032229">
    <property type="component" value="Chromosome"/>
</dbReference>
<dbReference type="EMBL" id="CP007202">
    <property type="protein sequence ID" value="AJR03732.1"/>
    <property type="molecule type" value="Genomic_DNA"/>
</dbReference>
<dbReference type="InterPro" id="IPR017850">
    <property type="entry name" value="Alkaline_phosphatase_core_sf"/>
</dbReference>
<proteinExistence type="inferred from homology"/>
<protein>
    <submittedName>
        <fullName evidence="4">Sulfatase</fullName>
    </submittedName>
</protein>
<organism evidence="4 5">
    <name type="scientific">Siansivirga zeaxanthinifaciens CC-SAMT-1</name>
    <dbReference type="NCBI Taxonomy" id="1454006"/>
    <lineage>
        <taxon>Bacteria</taxon>
        <taxon>Pseudomonadati</taxon>
        <taxon>Bacteroidota</taxon>
        <taxon>Flavobacteriia</taxon>
        <taxon>Flavobacteriales</taxon>
        <taxon>Flavobacteriaceae</taxon>
        <taxon>Siansivirga</taxon>
    </lineage>
</organism>
<dbReference type="STRING" id="1454006.AW14_08955"/>
<evidence type="ECO:0000259" key="3">
    <source>
        <dbReference type="Pfam" id="PF00884"/>
    </source>
</evidence>
<accession>A0A0C5WBT1</accession>
<dbReference type="InterPro" id="IPR024607">
    <property type="entry name" value="Sulfatase_CS"/>
</dbReference>
<dbReference type="PANTHER" id="PTHR43751:SF1">
    <property type="entry name" value="SULFATASE ATSG-RELATED"/>
    <property type="match status" value="1"/>
</dbReference>
<dbReference type="Gene3D" id="3.40.720.10">
    <property type="entry name" value="Alkaline Phosphatase, subunit A"/>
    <property type="match status" value="1"/>
</dbReference>
<dbReference type="RefSeq" id="WP_044638463.1">
    <property type="nucleotide sequence ID" value="NZ_CP007202.1"/>
</dbReference>
<reference evidence="4 5" key="1">
    <citation type="submission" date="2014-02" db="EMBL/GenBank/DDBJ databases">
        <authorList>
            <person name="Young C.-C."/>
            <person name="Hameed A."/>
            <person name="Huang H.-C."/>
            <person name="Shahina M."/>
        </authorList>
    </citation>
    <scope>NUCLEOTIDE SEQUENCE [LARGE SCALE GENOMIC DNA]</scope>
    <source>
        <strain evidence="4 5">CC-SAMT-1</strain>
    </source>
</reference>
<dbReference type="KEGG" id="sze:AW14_08955"/>
<dbReference type="InterPro" id="IPR052701">
    <property type="entry name" value="GAG_Ulvan_Degrading_Sulfatases"/>
</dbReference>
<dbReference type="PANTHER" id="PTHR43751">
    <property type="entry name" value="SULFATASE"/>
    <property type="match status" value="1"/>
</dbReference>
<dbReference type="PATRIC" id="fig|1454006.5.peg.1768"/>
<keyword evidence="2" id="KW-0378">Hydrolase</keyword>
<dbReference type="GO" id="GO:0016787">
    <property type="term" value="F:hydrolase activity"/>
    <property type="evidence" value="ECO:0007669"/>
    <property type="project" value="UniProtKB-KW"/>
</dbReference>
<evidence type="ECO:0000256" key="2">
    <source>
        <dbReference type="ARBA" id="ARBA00022801"/>
    </source>
</evidence>
<evidence type="ECO:0000256" key="1">
    <source>
        <dbReference type="ARBA" id="ARBA00008779"/>
    </source>
</evidence>
<evidence type="ECO:0000313" key="5">
    <source>
        <dbReference type="Proteomes" id="UP000032229"/>
    </source>
</evidence>
<dbReference type="CDD" id="cd16027">
    <property type="entry name" value="SGSH"/>
    <property type="match status" value="1"/>
</dbReference>
<dbReference type="InterPro" id="IPR000917">
    <property type="entry name" value="Sulfatase_N"/>
</dbReference>
<dbReference type="HOGENOM" id="CLU_006332_7_3_10"/>